<evidence type="ECO:0000256" key="1">
    <source>
        <dbReference type="ARBA" id="ARBA00023015"/>
    </source>
</evidence>
<dbReference type="InterPro" id="IPR036513">
    <property type="entry name" value="STAS_dom_sf"/>
</dbReference>
<dbReference type="InterPro" id="IPR036388">
    <property type="entry name" value="WH-like_DNA-bd_sf"/>
</dbReference>
<dbReference type="SUPFAM" id="SSF52091">
    <property type="entry name" value="SpoIIaa-like"/>
    <property type="match status" value="1"/>
</dbReference>
<feature type="compositionally biased region" description="Basic and acidic residues" evidence="3">
    <location>
        <begin position="36"/>
        <end position="47"/>
    </location>
</feature>
<feature type="compositionally biased region" description="Basic and acidic residues" evidence="3">
    <location>
        <begin position="116"/>
        <end position="132"/>
    </location>
</feature>
<dbReference type="EMBL" id="WBKG01000009">
    <property type="protein sequence ID" value="KAB1988287.1"/>
    <property type="molecule type" value="Genomic_DNA"/>
</dbReference>
<evidence type="ECO:0000259" key="5">
    <source>
        <dbReference type="PROSITE" id="PS50921"/>
    </source>
</evidence>
<evidence type="ECO:0000313" key="6">
    <source>
        <dbReference type="EMBL" id="KAB1988287.1"/>
    </source>
</evidence>
<feature type="domain" description="ANTAR" evidence="5">
    <location>
        <begin position="271"/>
        <end position="333"/>
    </location>
</feature>
<feature type="compositionally biased region" description="Polar residues" evidence="3">
    <location>
        <begin position="1"/>
        <end position="10"/>
    </location>
</feature>
<dbReference type="InterPro" id="IPR005561">
    <property type="entry name" value="ANTAR"/>
</dbReference>
<evidence type="ECO:0000256" key="2">
    <source>
        <dbReference type="ARBA" id="ARBA00023163"/>
    </source>
</evidence>
<dbReference type="CDD" id="cd07043">
    <property type="entry name" value="STAS_anti-anti-sigma_factors"/>
    <property type="match status" value="1"/>
</dbReference>
<keyword evidence="7" id="KW-1185">Reference proteome</keyword>
<comment type="caution">
    <text evidence="6">The sequence shown here is derived from an EMBL/GenBank/DDBJ whole genome shotgun (WGS) entry which is preliminary data.</text>
</comment>
<dbReference type="Gene3D" id="3.30.750.24">
    <property type="entry name" value="STAS domain"/>
    <property type="match status" value="1"/>
</dbReference>
<dbReference type="SMART" id="SM00065">
    <property type="entry name" value="GAF"/>
    <property type="match status" value="1"/>
</dbReference>
<reference evidence="6 7" key="1">
    <citation type="submission" date="2019-09" db="EMBL/GenBank/DDBJ databases">
        <title>Isolation and identification of active actinomycetes.</title>
        <authorList>
            <person name="Yu Z."/>
            <person name="Han C."/>
            <person name="Yu B."/>
        </authorList>
    </citation>
    <scope>NUCLEOTIDE SEQUENCE [LARGE SCALE GENOMIC DNA]</scope>
    <source>
        <strain evidence="6 7">NEAU-H2</strain>
    </source>
</reference>
<dbReference type="PROSITE" id="PS50921">
    <property type="entry name" value="ANTAR"/>
    <property type="match status" value="1"/>
</dbReference>
<evidence type="ECO:0000259" key="4">
    <source>
        <dbReference type="PROSITE" id="PS50801"/>
    </source>
</evidence>
<dbReference type="Pfam" id="PF01590">
    <property type="entry name" value="GAF"/>
    <property type="match status" value="1"/>
</dbReference>
<evidence type="ECO:0000256" key="3">
    <source>
        <dbReference type="SAM" id="MobiDB-lite"/>
    </source>
</evidence>
<accession>A0A7J5DI12</accession>
<proteinExistence type="predicted"/>
<organism evidence="6 7">
    <name type="scientific">Streptomyces triticiradicis</name>
    <dbReference type="NCBI Taxonomy" id="2651189"/>
    <lineage>
        <taxon>Bacteria</taxon>
        <taxon>Bacillati</taxon>
        <taxon>Actinomycetota</taxon>
        <taxon>Actinomycetes</taxon>
        <taxon>Kitasatosporales</taxon>
        <taxon>Streptomycetaceae</taxon>
        <taxon>Streptomyces</taxon>
    </lineage>
</organism>
<feature type="region of interest" description="Disordered" evidence="3">
    <location>
        <begin position="340"/>
        <end position="363"/>
    </location>
</feature>
<feature type="region of interest" description="Disordered" evidence="3">
    <location>
        <begin position="1"/>
        <end position="143"/>
    </location>
</feature>
<keyword evidence="2" id="KW-0804">Transcription</keyword>
<dbReference type="Gene3D" id="3.30.450.40">
    <property type="match status" value="1"/>
</dbReference>
<dbReference type="SUPFAM" id="SSF55781">
    <property type="entry name" value="GAF domain-like"/>
    <property type="match status" value="1"/>
</dbReference>
<dbReference type="Gene3D" id="1.10.10.10">
    <property type="entry name" value="Winged helix-like DNA-binding domain superfamily/Winged helix DNA-binding domain"/>
    <property type="match status" value="1"/>
</dbReference>
<dbReference type="SMART" id="SM01012">
    <property type="entry name" value="ANTAR"/>
    <property type="match status" value="1"/>
</dbReference>
<sequence>MGPNQGNPSRASLPRKPTGLPPECSASVLLFTGTRRKGDGRRGRSPDPRPATSSRRSPPTDRPTGAEPWSRLPAARAPPAPAGQRSRPRAGPAGNVSGRGGVAPCSSSPRGGRWKNGQERPKAPERTGRMPQEEAVAPRTGRRELNTTLMMQWVADGVDVLCLSGILDTEGATALGQELAARLRTTHSHRRLILDLTGLRLLSAAGIQVLDTHTRHLSDDPVLVIVAAPHAREIFTIAPAPGLRVCPTLDAALATLPDTALPAPGEAAGTPEDQSDEVLGLRAKARTSAVIGMAQGIVLERYALADFQAAFDLLRQASQHHNVPLRILASAVVTAPPPAARSAEWFPGRRHTPPPPSDLLDTPEQGAYDRRRLLRALVYEVVTVTDADGAEVHLVDPALRNSLVLESHSGLDAAYRDHVAQVSGPPAVCARARLVGRPVLVADVLTDPELAASEEGRAALASGSRALYAVPVLSEDGECVGTITVHRARPGPWPTDVQRAALRTFADELARWRSWYRRTVVLDALEYIHAHA</sequence>
<dbReference type="GO" id="GO:0003723">
    <property type="term" value="F:RNA binding"/>
    <property type="evidence" value="ECO:0007669"/>
    <property type="project" value="InterPro"/>
</dbReference>
<evidence type="ECO:0000313" key="7">
    <source>
        <dbReference type="Proteomes" id="UP000442990"/>
    </source>
</evidence>
<gene>
    <name evidence="6" type="ORF">F8144_13840</name>
</gene>
<dbReference type="InterPro" id="IPR029016">
    <property type="entry name" value="GAF-like_dom_sf"/>
</dbReference>
<dbReference type="Proteomes" id="UP000442990">
    <property type="component" value="Unassembled WGS sequence"/>
</dbReference>
<dbReference type="AlphaFoldDB" id="A0A7J5DI12"/>
<dbReference type="InterPro" id="IPR003018">
    <property type="entry name" value="GAF"/>
</dbReference>
<dbReference type="PROSITE" id="PS50801">
    <property type="entry name" value="STAS"/>
    <property type="match status" value="1"/>
</dbReference>
<feature type="compositionally biased region" description="Low complexity" evidence="3">
    <location>
        <begin position="82"/>
        <end position="94"/>
    </location>
</feature>
<keyword evidence="1" id="KW-0805">Transcription regulation</keyword>
<protein>
    <submittedName>
        <fullName evidence="6">GAF domain-containing protein</fullName>
    </submittedName>
</protein>
<dbReference type="InterPro" id="IPR002645">
    <property type="entry name" value="STAS_dom"/>
</dbReference>
<name>A0A7J5DI12_9ACTN</name>
<feature type="domain" description="STAS" evidence="4">
    <location>
        <begin position="156"/>
        <end position="234"/>
    </location>
</feature>
<dbReference type="Pfam" id="PF03861">
    <property type="entry name" value="ANTAR"/>
    <property type="match status" value="1"/>
</dbReference>